<comment type="caution">
    <text evidence="3">The sequence shown here is derived from an EMBL/GenBank/DDBJ whole genome shotgun (WGS) entry which is preliminary data.</text>
</comment>
<evidence type="ECO:0000313" key="4">
    <source>
        <dbReference type="Proteomes" id="UP000245396"/>
    </source>
</evidence>
<name>A0A316BQB1_PSESE</name>
<evidence type="ECO:0000256" key="2">
    <source>
        <dbReference type="SAM" id="SignalP"/>
    </source>
</evidence>
<proteinExistence type="predicted"/>
<dbReference type="RefSeq" id="WP_146201541.1">
    <property type="nucleotide sequence ID" value="NZ_QGGG01000020.1"/>
</dbReference>
<dbReference type="Proteomes" id="UP000245396">
    <property type="component" value="Unassembled WGS sequence"/>
</dbReference>
<feature type="region of interest" description="Disordered" evidence="1">
    <location>
        <begin position="70"/>
        <end position="91"/>
    </location>
</feature>
<evidence type="ECO:0000313" key="3">
    <source>
        <dbReference type="EMBL" id="PWJ75793.1"/>
    </source>
</evidence>
<dbReference type="STRING" id="1192868.GCA_000304395_01628"/>
<evidence type="ECO:0000256" key="1">
    <source>
        <dbReference type="SAM" id="MobiDB-lite"/>
    </source>
</evidence>
<feature type="chain" id="PRO_5016258710" evidence="2">
    <location>
        <begin position="26"/>
        <end position="91"/>
    </location>
</feature>
<protein>
    <submittedName>
        <fullName evidence="3">Uncharacterized protein</fullName>
    </submittedName>
</protein>
<keyword evidence="4" id="KW-1185">Reference proteome</keyword>
<keyword evidence="2" id="KW-0732">Signal</keyword>
<feature type="signal peptide" evidence="2">
    <location>
        <begin position="1"/>
        <end position="25"/>
    </location>
</feature>
<sequence length="91" mass="9502">MNFRNIVKAAIASAVMLVPISSAYAYSIHVVDGVYTIECANGVKSTGSTLQVSHAQAAYFCKVRGSSITVPGGKSPKPDSMKKAPAVLKTN</sequence>
<gene>
    <name evidence="3" type="ORF">C7441_12051</name>
</gene>
<dbReference type="OrthoDB" id="8115985at2"/>
<dbReference type="EMBL" id="QGGG01000020">
    <property type="protein sequence ID" value="PWJ75793.1"/>
    <property type="molecule type" value="Genomic_DNA"/>
</dbReference>
<reference evidence="3 4" key="1">
    <citation type="submission" date="2018-05" db="EMBL/GenBank/DDBJ databases">
        <title>Genomic Encyclopedia of Type Strains, Phase IV (KMG-IV): sequencing the most valuable type-strain genomes for metagenomic binning, comparative biology and taxonomic classification.</title>
        <authorList>
            <person name="Goeker M."/>
        </authorList>
    </citation>
    <scope>NUCLEOTIDE SEQUENCE [LARGE SCALE GENOMIC DNA]</scope>
    <source>
        <strain evidence="3 4">DSM 6986</strain>
    </source>
</reference>
<organism evidence="3 4">
    <name type="scientific">Pseudaminobacter salicylatoxidans</name>
    <dbReference type="NCBI Taxonomy" id="93369"/>
    <lineage>
        <taxon>Bacteria</taxon>
        <taxon>Pseudomonadati</taxon>
        <taxon>Pseudomonadota</taxon>
        <taxon>Alphaproteobacteria</taxon>
        <taxon>Hyphomicrobiales</taxon>
        <taxon>Phyllobacteriaceae</taxon>
        <taxon>Pseudaminobacter</taxon>
    </lineage>
</organism>
<dbReference type="AlphaFoldDB" id="A0A316BQB1"/>
<accession>A0A316BQB1</accession>